<dbReference type="Gene3D" id="3.40.50.720">
    <property type="entry name" value="NAD(P)-binding Rossmann-like Domain"/>
    <property type="match status" value="1"/>
</dbReference>
<reference evidence="2 3" key="1">
    <citation type="submission" date="2017-07" db="EMBL/GenBank/DDBJ databases">
        <title>Phylogenetic study on the rhizospheric bacterium Ochrobactrum sp. A44.</title>
        <authorList>
            <person name="Krzyzanowska D.M."/>
            <person name="Ossowicki A."/>
            <person name="Rajewska M."/>
            <person name="Maciag T."/>
            <person name="Kaczynski Z."/>
            <person name="Czerwicka M."/>
            <person name="Jafra S."/>
        </authorList>
    </citation>
    <scope>NUCLEOTIDE SEQUENCE [LARGE SCALE GENOMIC DNA]</scope>
    <source>
        <strain evidence="2 3">DSM 7216</strain>
    </source>
</reference>
<dbReference type="Gene3D" id="3.30.1780.10">
    <property type="entry name" value="ornithine cyclodeaminase, domain 1"/>
    <property type="match status" value="1"/>
</dbReference>
<dbReference type="GO" id="GO:0019752">
    <property type="term" value="P:carboxylic acid metabolic process"/>
    <property type="evidence" value="ECO:0007669"/>
    <property type="project" value="UniProtKB-ARBA"/>
</dbReference>
<comment type="caution">
    <text evidence="2">The sequence shown here is derived from an EMBL/GenBank/DDBJ whole genome shotgun (WGS) entry which is preliminary data.</text>
</comment>
<dbReference type="Proteomes" id="UP000215590">
    <property type="component" value="Unassembled WGS sequence"/>
</dbReference>
<dbReference type="SUPFAM" id="SSF51735">
    <property type="entry name" value="NAD(P)-binding Rossmann-fold domains"/>
    <property type="match status" value="1"/>
</dbReference>
<dbReference type="InterPro" id="IPR003462">
    <property type="entry name" value="ODC_Mu_crystall"/>
</dbReference>
<proteinExistence type="inferred from homology"/>
<accession>A0A256FS43</accession>
<comment type="similarity">
    <text evidence="1">Belongs to the ornithine cyclodeaminase/mu-crystallin family.</text>
</comment>
<dbReference type="PIRSF" id="PIRSF001439">
    <property type="entry name" value="CryM"/>
    <property type="match status" value="1"/>
</dbReference>
<dbReference type="EMBL" id="NNRJ01000034">
    <property type="protein sequence ID" value="OYR17560.1"/>
    <property type="molecule type" value="Genomic_DNA"/>
</dbReference>
<keyword evidence="3" id="KW-1185">Reference proteome</keyword>
<dbReference type="GO" id="GO:0005737">
    <property type="term" value="C:cytoplasm"/>
    <property type="evidence" value="ECO:0007669"/>
    <property type="project" value="TreeGrafter"/>
</dbReference>
<evidence type="ECO:0000313" key="2">
    <source>
        <dbReference type="EMBL" id="OYR17560.1"/>
    </source>
</evidence>
<dbReference type="Pfam" id="PF02423">
    <property type="entry name" value="OCD_Mu_crystall"/>
    <property type="match status" value="1"/>
</dbReference>
<name>A0A256FS43_9HYPH</name>
<evidence type="ECO:0000256" key="1">
    <source>
        <dbReference type="ARBA" id="ARBA00008903"/>
    </source>
</evidence>
<dbReference type="PANTHER" id="PTHR13812:SF19">
    <property type="entry name" value="KETIMINE REDUCTASE MU-CRYSTALLIN"/>
    <property type="match status" value="1"/>
</dbReference>
<dbReference type="AlphaFoldDB" id="A0A256FS43"/>
<organism evidence="2 3">
    <name type="scientific">Brucella thiophenivorans</name>
    <dbReference type="NCBI Taxonomy" id="571255"/>
    <lineage>
        <taxon>Bacteria</taxon>
        <taxon>Pseudomonadati</taxon>
        <taxon>Pseudomonadota</taxon>
        <taxon>Alphaproteobacteria</taxon>
        <taxon>Hyphomicrobiales</taxon>
        <taxon>Brucellaceae</taxon>
        <taxon>Brucella/Ochrobactrum group</taxon>
        <taxon>Brucella</taxon>
    </lineage>
</organism>
<dbReference type="PANTHER" id="PTHR13812">
    <property type="entry name" value="KETIMINE REDUCTASE MU-CRYSTALLIN"/>
    <property type="match status" value="1"/>
</dbReference>
<dbReference type="NCBIfam" id="NF004793">
    <property type="entry name" value="PRK06141.1"/>
    <property type="match status" value="1"/>
</dbReference>
<dbReference type="InterPro" id="IPR023401">
    <property type="entry name" value="ODC_N"/>
</dbReference>
<dbReference type="InterPro" id="IPR036291">
    <property type="entry name" value="NAD(P)-bd_dom_sf"/>
</dbReference>
<dbReference type="GO" id="GO:0016491">
    <property type="term" value="F:oxidoreductase activity"/>
    <property type="evidence" value="ECO:0007669"/>
    <property type="project" value="UniProtKB-ARBA"/>
</dbReference>
<protein>
    <submittedName>
        <fullName evidence="2">Ornithine cyclodeaminase/mu-crystallin family protein</fullName>
    </submittedName>
</protein>
<gene>
    <name evidence="2" type="ORF">CEV31_4378</name>
</gene>
<sequence length="270" mass="28618">MPAWNEGRSIGLKTVTVFPGNSDRGKTSINAHYLLFNARNGELKAILEAGELTARRTAAASALASSYLSRKDAKRLLIVGTGRLSAQLAAAHATVRQFDDIAVWGRNASKARIVANILVGQGLPARSSNDLETEARAADLISCCTMSREPLIKGAWLKSGAHLDLVGAFTPQMAETDDEALKRGALFVDTIEGACQEAGEIVQAINSGAIKPDAILASLFELCRHAHPGRQSDTQITVFKSVGCSLEDLVAAELCVTAEREMQANASAST</sequence>
<evidence type="ECO:0000313" key="3">
    <source>
        <dbReference type="Proteomes" id="UP000215590"/>
    </source>
</evidence>
<dbReference type="FunFam" id="3.40.50.720:FF:000311">
    <property type="entry name" value="Ornithine cyclodeaminase"/>
    <property type="match status" value="1"/>
</dbReference>